<keyword evidence="1" id="KW-0472">Membrane</keyword>
<keyword evidence="1" id="KW-1133">Transmembrane helix</keyword>
<accession>A0A9Q3IVQ0</accession>
<reference evidence="2" key="1">
    <citation type="submission" date="2021-03" db="EMBL/GenBank/DDBJ databases">
        <title>Draft genome sequence of rust myrtle Austropuccinia psidii MF-1, a brazilian biotype.</title>
        <authorList>
            <person name="Quecine M.C."/>
            <person name="Pachon D.M.R."/>
            <person name="Bonatelli M.L."/>
            <person name="Correr F.H."/>
            <person name="Franceschini L.M."/>
            <person name="Leite T.F."/>
            <person name="Margarido G.R.A."/>
            <person name="Almeida C.A."/>
            <person name="Ferrarezi J.A."/>
            <person name="Labate C.A."/>
        </authorList>
    </citation>
    <scope>NUCLEOTIDE SEQUENCE</scope>
    <source>
        <strain evidence="2">MF-1</strain>
    </source>
</reference>
<protein>
    <submittedName>
        <fullName evidence="2">Uncharacterized protein</fullName>
    </submittedName>
</protein>
<evidence type="ECO:0000313" key="3">
    <source>
        <dbReference type="Proteomes" id="UP000765509"/>
    </source>
</evidence>
<feature type="non-terminal residue" evidence="2">
    <location>
        <position position="1"/>
    </location>
</feature>
<dbReference type="Proteomes" id="UP000765509">
    <property type="component" value="Unassembled WGS sequence"/>
</dbReference>
<keyword evidence="3" id="KW-1185">Reference proteome</keyword>
<comment type="caution">
    <text evidence="2">The sequence shown here is derived from an EMBL/GenBank/DDBJ whole genome shotgun (WGS) entry which is preliminary data.</text>
</comment>
<evidence type="ECO:0000256" key="1">
    <source>
        <dbReference type="SAM" id="Phobius"/>
    </source>
</evidence>
<proteinExistence type="predicted"/>
<dbReference type="AlphaFoldDB" id="A0A9Q3IVQ0"/>
<feature type="transmembrane region" description="Helical" evidence="1">
    <location>
        <begin position="27"/>
        <end position="46"/>
    </location>
</feature>
<dbReference type="EMBL" id="AVOT02056313">
    <property type="protein sequence ID" value="MBW0550675.1"/>
    <property type="molecule type" value="Genomic_DNA"/>
</dbReference>
<keyword evidence="1" id="KW-0812">Transmembrane</keyword>
<name>A0A9Q3IVQ0_9BASI</name>
<organism evidence="2 3">
    <name type="scientific">Austropuccinia psidii MF-1</name>
    <dbReference type="NCBI Taxonomy" id="1389203"/>
    <lineage>
        <taxon>Eukaryota</taxon>
        <taxon>Fungi</taxon>
        <taxon>Dikarya</taxon>
        <taxon>Basidiomycota</taxon>
        <taxon>Pucciniomycotina</taxon>
        <taxon>Pucciniomycetes</taxon>
        <taxon>Pucciniales</taxon>
        <taxon>Sphaerophragmiaceae</taxon>
        <taxon>Austropuccinia</taxon>
    </lineage>
</organism>
<evidence type="ECO:0000313" key="2">
    <source>
        <dbReference type="EMBL" id="MBW0550675.1"/>
    </source>
</evidence>
<sequence length="65" mass="7646">TKQHPFDIFLIWKNLHRNCFSTIRQRFGYYISSVSLFLLVSLQLFFDNSSTIRVLDDCSVKTPTS</sequence>
<gene>
    <name evidence="2" type="ORF">O181_090390</name>
</gene>